<feature type="region of interest" description="Disordered" evidence="1">
    <location>
        <begin position="1"/>
        <end position="97"/>
    </location>
</feature>
<feature type="compositionally biased region" description="Basic and acidic residues" evidence="1">
    <location>
        <begin position="76"/>
        <end position="97"/>
    </location>
</feature>
<feature type="compositionally biased region" description="Polar residues" evidence="1">
    <location>
        <begin position="1"/>
        <end position="19"/>
    </location>
</feature>
<dbReference type="Proteomes" id="UP000076842">
    <property type="component" value="Unassembled WGS sequence"/>
</dbReference>
<dbReference type="InParanoid" id="A0A165G3L2"/>
<protein>
    <submittedName>
        <fullName evidence="2">Uncharacterized protein</fullName>
    </submittedName>
</protein>
<keyword evidence="3" id="KW-1185">Reference proteome</keyword>
<organism evidence="2 3">
    <name type="scientific">Calocera cornea HHB12733</name>
    <dbReference type="NCBI Taxonomy" id="1353952"/>
    <lineage>
        <taxon>Eukaryota</taxon>
        <taxon>Fungi</taxon>
        <taxon>Dikarya</taxon>
        <taxon>Basidiomycota</taxon>
        <taxon>Agaricomycotina</taxon>
        <taxon>Dacrymycetes</taxon>
        <taxon>Dacrymycetales</taxon>
        <taxon>Dacrymycetaceae</taxon>
        <taxon>Calocera</taxon>
    </lineage>
</organism>
<evidence type="ECO:0000256" key="1">
    <source>
        <dbReference type="SAM" id="MobiDB-lite"/>
    </source>
</evidence>
<evidence type="ECO:0000313" key="3">
    <source>
        <dbReference type="Proteomes" id="UP000076842"/>
    </source>
</evidence>
<dbReference type="AlphaFoldDB" id="A0A165G3L2"/>
<evidence type="ECO:0000313" key="2">
    <source>
        <dbReference type="EMBL" id="KZT57557.1"/>
    </source>
</evidence>
<sequence>MDTITDTTNFSAHQLQTSNEPHRDDPEVIGWNDDTGTRALRTGNGFADGTGFRKRGREATDKGNENNAPPPKRPRRLTDRALEEETQRRTTARRDQRNATLLRSFEAAVAAELQAVLPVNDEPLRAVMNCLKDGAEMDVIPRMKEIANRWNPENELTEAYRTLDLPYRHTKGTDSAVGELRTPILTPEMEAEVEKRLKVERTTLARTLEDSFKIRLEKTFGPARAAWRQMGEKIKKPNQMFIQWIQAFSAGMNPNEIVANAWTRAVTESPGEGVAPRHQPERDEEV</sequence>
<dbReference type="EMBL" id="KV423962">
    <property type="protein sequence ID" value="KZT57557.1"/>
    <property type="molecule type" value="Genomic_DNA"/>
</dbReference>
<name>A0A165G3L2_9BASI</name>
<feature type="region of interest" description="Disordered" evidence="1">
    <location>
        <begin position="267"/>
        <end position="286"/>
    </location>
</feature>
<reference evidence="2 3" key="1">
    <citation type="journal article" date="2016" name="Mol. Biol. Evol.">
        <title>Comparative Genomics of Early-Diverging Mushroom-Forming Fungi Provides Insights into the Origins of Lignocellulose Decay Capabilities.</title>
        <authorList>
            <person name="Nagy L.G."/>
            <person name="Riley R."/>
            <person name="Tritt A."/>
            <person name="Adam C."/>
            <person name="Daum C."/>
            <person name="Floudas D."/>
            <person name="Sun H."/>
            <person name="Yadav J.S."/>
            <person name="Pangilinan J."/>
            <person name="Larsson K.H."/>
            <person name="Matsuura K."/>
            <person name="Barry K."/>
            <person name="Labutti K."/>
            <person name="Kuo R."/>
            <person name="Ohm R.A."/>
            <person name="Bhattacharya S.S."/>
            <person name="Shirouzu T."/>
            <person name="Yoshinaga Y."/>
            <person name="Martin F.M."/>
            <person name="Grigoriev I.V."/>
            <person name="Hibbett D.S."/>
        </authorList>
    </citation>
    <scope>NUCLEOTIDE SEQUENCE [LARGE SCALE GENOMIC DNA]</scope>
    <source>
        <strain evidence="2 3">HHB12733</strain>
    </source>
</reference>
<gene>
    <name evidence="2" type="ORF">CALCODRAFT_508756</name>
</gene>
<proteinExistence type="predicted"/>
<accession>A0A165G3L2</accession>